<dbReference type="PANTHER" id="PTHR34071">
    <property type="entry name" value="5-NITROIMIDAZOLE ANTIBIOTICS RESISTANCE PROTEIN, NIMA-FAMILY-RELATED PROTEIN-RELATED"/>
    <property type="match status" value="1"/>
</dbReference>
<dbReference type="Pfam" id="PF12900">
    <property type="entry name" value="Pyridox_ox_2"/>
    <property type="match status" value="1"/>
</dbReference>
<evidence type="ECO:0008006" key="3">
    <source>
        <dbReference type="Google" id="ProtNLM"/>
    </source>
</evidence>
<keyword evidence="2" id="KW-1185">Reference proteome</keyword>
<dbReference type="PANTHER" id="PTHR34071:SF2">
    <property type="entry name" value="FLAVIN-NUCLEOTIDE-BINDING PROTEIN"/>
    <property type="match status" value="1"/>
</dbReference>
<sequence length="214" mass="23985">MKLERTERSRLRRSHERGSFDRDTINQILDATPQCSVAYAIDGKPYLTPTFHWREGNHLYWHGSSASRMIRQSTGAEVCINVHILDGFVMARSAFHHSANFRSVTLFGQAFKVPDEDKAARLDAFVEGLWPGRTGILRPMTAQEVKGTTILGLEIKEGSAKVRTGPPIDDDEDMSLPIWAGVIPVRHVLDAPITEENVPEDVQIPQHILDYSLG</sequence>
<proteinExistence type="predicted"/>
<evidence type="ECO:0000313" key="2">
    <source>
        <dbReference type="Proteomes" id="UP000238392"/>
    </source>
</evidence>
<gene>
    <name evidence="1" type="ORF">CLV74_107154</name>
</gene>
<dbReference type="RefSeq" id="WP_106265010.1">
    <property type="nucleotide sequence ID" value="NZ_PVTQ01000007.1"/>
</dbReference>
<accession>A0A2T0WQ42</accession>
<dbReference type="Proteomes" id="UP000238392">
    <property type="component" value="Unassembled WGS sequence"/>
</dbReference>
<evidence type="ECO:0000313" key="1">
    <source>
        <dbReference type="EMBL" id="PRY88812.1"/>
    </source>
</evidence>
<dbReference type="AlphaFoldDB" id="A0A2T0WQ42"/>
<organism evidence="1 2">
    <name type="scientific">Donghicola tyrosinivorans</name>
    <dbReference type="NCBI Taxonomy" id="1652492"/>
    <lineage>
        <taxon>Bacteria</taxon>
        <taxon>Pseudomonadati</taxon>
        <taxon>Pseudomonadota</taxon>
        <taxon>Alphaproteobacteria</taxon>
        <taxon>Rhodobacterales</taxon>
        <taxon>Roseobacteraceae</taxon>
        <taxon>Donghicola</taxon>
    </lineage>
</organism>
<protein>
    <recommendedName>
        <fullName evidence="3">Nitroimidazol reductase NimA-like FMN-containing flavoprotein (Pyridoxamine 5'-phosphate oxidase superfamily)</fullName>
    </recommendedName>
</protein>
<dbReference type="InterPro" id="IPR012349">
    <property type="entry name" value="Split_barrel_FMN-bd"/>
</dbReference>
<dbReference type="Gene3D" id="2.30.110.10">
    <property type="entry name" value="Electron Transport, Fmn-binding Protein, Chain A"/>
    <property type="match status" value="1"/>
</dbReference>
<dbReference type="EMBL" id="PVTQ01000007">
    <property type="protein sequence ID" value="PRY88812.1"/>
    <property type="molecule type" value="Genomic_DNA"/>
</dbReference>
<dbReference type="InterPro" id="IPR024747">
    <property type="entry name" value="Pyridox_Oxase-rel"/>
</dbReference>
<name>A0A2T0WQ42_9RHOB</name>
<reference evidence="1 2" key="1">
    <citation type="submission" date="2018-03" db="EMBL/GenBank/DDBJ databases">
        <title>Genomic Encyclopedia of Archaeal and Bacterial Type Strains, Phase II (KMG-II): from individual species to whole genera.</title>
        <authorList>
            <person name="Goeker M."/>
        </authorList>
    </citation>
    <scope>NUCLEOTIDE SEQUENCE [LARGE SCALE GENOMIC DNA]</scope>
    <source>
        <strain evidence="1 2">DSM 100212</strain>
    </source>
</reference>
<dbReference type="OrthoDB" id="116031at2"/>
<comment type="caution">
    <text evidence="1">The sequence shown here is derived from an EMBL/GenBank/DDBJ whole genome shotgun (WGS) entry which is preliminary data.</text>
</comment>
<dbReference type="SUPFAM" id="SSF50475">
    <property type="entry name" value="FMN-binding split barrel"/>
    <property type="match status" value="1"/>
</dbReference>